<dbReference type="GO" id="GO:0016788">
    <property type="term" value="F:hydrolase activity, acting on ester bonds"/>
    <property type="evidence" value="ECO:0007669"/>
    <property type="project" value="UniProtKB-ARBA"/>
</dbReference>
<reference evidence="1" key="1">
    <citation type="submission" date="2022-06" db="EMBL/GenBank/DDBJ databases">
        <title>Aeoliella straminimaris, a novel planctomycete from sediments.</title>
        <authorList>
            <person name="Vitorino I.R."/>
            <person name="Lage O.M."/>
        </authorList>
    </citation>
    <scope>NUCLEOTIDE SEQUENCE</scope>
    <source>
        <strain evidence="1">ICT_H6.2</strain>
    </source>
</reference>
<organism evidence="1 2">
    <name type="scientific">Aeoliella straminimaris</name>
    <dbReference type="NCBI Taxonomy" id="2954799"/>
    <lineage>
        <taxon>Bacteria</taxon>
        <taxon>Pseudomonadati</taxon>
        <taxon>Planctomycetota</taxon>
        <taxon>Planctomycetia</taxon>
        <taxon>Pirellulales</taxon>
        <taxon>Lacipirellulaceae</taxon>
        <taxon>Aeoliella</taxon>
    </lineage>
</organism>
<dbReference type="InterPro" id="IPR036514">
    <property type="entry name" value="SGNH_hydro_sf"/>
</dbReference>
<dbReference type="Gene3D" id="3.40.50.1110">
    <property type="entry name" value="SGNH hydrolase"/>
    <property type="match status" value="1"/>
</dbReference>
<proteinExistence type="predicted"/>
<dbReference type="Proteomes" id="UP001155241">
    <property type="component" value="Unassembled WGS sequence"/>
</dbReference>
<dbReference type="RefSeq" id="WP_252852767.1">
    <property type="nucleotide sequence ID" value="NZ_JAMXLR010000037.1"/>
</dbReference>
<dbReference type="SUPFAM" id="SSF52266">
    <property type="entry name" value="SGNH hydrolase"/>
    <property type="match status" value="1"/>
</dbReference>
<comment type="caution">
    <text evidence="1">The sequence shown here is derived from an EMBL/GenBank/DDBJ whole genome shotgun (WGS) entry which is preliminary data.</text>
</comment>
<name>A0A9X2JGE4_9BACT</name>
<dbReference type="AlphaFoldDB" id="A0A9X2JGE4"/>
<dbReference type="EMBL" id="JAMXLR010000037">
    <property type="protein sequence ID" value="MCO6044651.1"/>
    <property type="molecule type" value="Genomic_DNA"/>
</dbReference>
<sequence>MAGYVGGVRNQLAGEANVDDFGTPNFLSNTLADQVKDIVDTYGPYDVIHFNDAGLHGFQPGRPQATALEHQTDMQEYVDVLKTASNRLIWATTTNVTVDGDTQQLDPVNNPTIIWFNENAEIVMDANHIPTVDLYGLTVNRLELKTDQFHWTFGGYQLMASAVAPAISEALTIPEPPTAALAFCLTATAGFLVWRHVRRATVVALPEEAR</sequence>
<keyword evidence="2" id="KW-1185">Reference proteome</keyword>
<accession>A0A9X2JGE4</accession>
<evidence type="ECO:0000313" key="2">
    <source>
        <dbReference type="Proteomes" id="UP001155241"/>
    </source>
</evidence>
<gene>
    <name evidence="1" type="ORF">NG895_12105</name>
</gene>
<protein>
    <submittedName>
        <fullName evidence="1">Uncharacterized protein</fullName>
    </submittedName>
</protein>
<evidence type="ECO:0000313" key="1">
    <source>
        <dbReference type="EMBL" id="MCO6044651.1"/>
    </source>
</evidence>